<dbReference type="Pfam" id="PF00059">
    <property type="entry name" value="Lectin_C"/>
    <property type="match status" value="1"/>
</dbReference>
<dbReference type="Ensembl" id="ENSORLT00015035863.1">
    <property type="protein sequence ID" value="ENSORLP00015034935.1"/>
    <property type="gene ID" value="ENSORLG00015021244.1"/>
</dbReference>
<dbReference type="InterPro" id="IPR016186">
    <property type="entry name" value="C-type_lectin-like/link_sf"/>
</dbReference>
<dbReference type="PROSITE" id="PS50041">
    <property type="entry name" value="C_TYPE_LECTIN_2"/>
    <property type="match status" value="1"/>
</dbReference>
<dbReference type="InterPro" id="IPR001304">
    <property type="entry name" value="C-type_lectin-like"/>
</dbReference>
<organism evidence="2 3">
    <name type="scientific">Oryzias latipes</name>
    <name type="common">Japanese rice fish</name>
    <name type="synonym">Japanese killifish</name>
    <dbReference type="NCBI Taxonomy" id="8090"/>
    <lineage>
        <taxon>Eukaryota</taxon>
        <taxon>Metazoa</taxon>
        <taxon>Chordata</taxon>
        <taxon>Craniata</taxon>
        <taxon>Vertebrata</taxon>
        <taxon>Euteleostomi</taxon>
        <taxon>Actinopterygii</taxon>
        <taxon>Neopterygii</taxon>
        <taxon>Teleostei</taxon>
        <taxon>Neoteleostei</taxon>
        <taxon>Acanthomorphata</taxon>
        <taxon>Ovalentaria</taxon>
        <taxon>Atherinomorphae</taxon>
        <taxon>Beloniformes</taxon>
        <taxon>Adrianichthyidae</taxon>
        <taxon>Oryziinae</taxon>
        <taxon>Oryzias</taxon>
    </lineage>
</organism>
<accession>A0A3P9JRT7</accession>
<reference evidence="2 3" key="2">
    <citation type="submission" date="2017-04" db="EMBL/GenBank/DDBJ databases">
        <title>CpG methylation of centromeres and impact of large insertions on vertebrate speciation.</title>
        <authorList>
            <person name="Ichikawa K."/>
            <person name="Yoshimura J."/>
            <person name="Morishita S."/>
        </authorList>
    </citation>
    <scope>NUCLEOTIDE SEQUENCE</scope>
    <source>
        <strain evidence="2 3">HSOK</strain>
    </source>
</reference>
<dbReference type="Gene3D" id="3.10.100.10">
    <property type="entry name" value="Mannose-Binding Protein A, subunit A"/>
    <property type="match status" value="1"/>
</dbReference>
<name>A0A3P9JRT7_ORYLA</name>
<dbReference type="SUPFAM" id="SSF56436">
    <property type="entry name" value="C-type lectin-like"/>
    <property type="match status" value="1"/>
</dbReference>
<dbReference type="Proteomes" id="UP000265200">
    <property type="component" value="Chromosome 1"/>
</dbReference>
<dbReference type="InterPro" id="IPR016187">
    <property type="entry name" value="CTDL_fold"/>
</dbReference>
<reference evidence="2" key="4">
    <citation type="submission" date="2025-09" db="UniProtKB">
        <authorList>
            <consortium name="Ensembl"/>
        </authorList>
    </citation>
    <scope>IDENTIFICATION</scope>
    <source>
        <strain evidence="2">HSOK</strain>
    </source>
</reference>
<sequence>IKKKQNNDPQGPGLGTILMKLTFTISYFEILFELEIFPPTAKIQNEGWQYFRGSFYYVSTTPANWQNSRDYCTSKGADLVVINDADENQFILKQGLNRSTWTWVDGSILSPRYFYWGPGEPNNFGNREDRAAIGFNNNVNTWNDCPWYIGYYWICEIKVV</sequence>
<evidence type="ECO:0000313" key="3">
    <source>
        <dbReference type="Proteomes" id="UP000265200"/>
    </source>
</evidence>
<reference key="1">
    <citation type="journal article" date="2007" name="Nature">
        <title>The medaka draft genome and insights into vertebrate genome evolution.</title>
        <authorList>
            <person name="Kasahara M."/>
            <person name="Naruse K."/>
            <person name="Sasaki S."/>
            <person name="Nakatani Y."/>
            <person name="Qu W."/>
            <person name="Ahsan B."/>
            <person name="Yamada T."/>
            <person name="Nagayasu Y."/>
            <person name="Doi K."/>
            <person name="Kasai Y."/>
            <person name="Jindo T."/>
            <person name="Kobayashi D."/>
            <person name="Shimada A."/>
            <person name="Toyoda A."/>
            <person name="Kuroki Y."/>
            <person name="Fujiyama A."/>
            <person name="Sasaki T."/>
            <person name="Shimizu A."/>
            <person name="Asakawa S."/>
            <person name="Shimizu N."/>
            <person name="Hashimoto S."/>
            <person name="Yang J."/>
            <person name="Lee Y."/>
            <person name="Matsushima K."/>
            <person name="Sugano S."/>
            <person name="Sakaizumi M."/>
            <person name="Narita T."/>
            <person name="Ohishi K."/>
            <person name="Haga S."/>
            <person name="Ohta F."/>
            <person name="Nomoto H."/>
            <person name="Nogata K."/>
            <person name="Morishita T."/>
            <person name="Endo T."/>
            <person name="Shin-I T."/>
            <person name="Takeda H."/>
            <person name="Morishita S."/>
            <person name="Kohara Y."/>
        </authorList>
    </citation>
    <scope>NUCLEOTIDE SEQUENCE [LARGE SCALE GENOMIC DNA]</scope>
    <source>
        <strain>Hd-rR</strain>
    </source>
</reference>
<dbReference type="PANTHER" id="PTHR22803">
    <property type="entry name" value="MANNOSE, PHOSPHOLIPASE, LECTIN RECEPTOR RELATED"/>
    <property type="match status" value="1"/>
</dbReference>
<evidence type="ECO:0000259" key="1">
    <source>
        <dbReference type="PROSITE" id="PS50041"/>
    </source>
</evidence>
<feature type="domain" description="C-type lectin" evidence="1">
    <location>
        <begin position="51"/>
        <end position="156"/>
    </location>
</feature>
<dbReference type="InterPro" id="IPR050111">
    <property type="entry name" value="C-type_lectin/snaclec_domain"/>
</dbReference>
<dbReference type="AlphaFoldDB" id="A0A3P9JRT7"/>
<reference evidence="2" key="3">
    <citation type="submission" date="2025-08" db="UniProtKB">
        <authorList>
            <consortium name="Ensembl"/>
        </authorList>
    </citation>
    <scope>IDENTIFICATION</scope>
    <source>
        <strain evidence="2">HSOK</strain>
    </source>
</reference>
<protein>
    <recommendedName>
        <fullName evidence="1">C-type lectin domain-containing protein</fullName>
    </recommendedName>
</protein>
<evidence type="ECO:0000313" key="2">
    <source>
        <dbReference type="Ensembl" id="ENSORLP00015034935.1"/>
    </source>
</evidence>
<proteinExistence type="predicted"/>
<dbReference type="SMART" id="SM00034">
    <property type="entry name" value="CLECT"/>
    <property type="match status" value="1"/>
</dbReference>